<feature type="transmembrane region" description="Helical" evidence="8">
    <location>
        <begin position="701"/>
        <end position="722"/>
    </location>
</feature>
<evidence type="ECO:0000313" key="15">
    <source>
        <dbReference type="EMBL" id="KLV09090.1"/>
    </source>
</evidence>
<dbReference type="PATRIC" id="fig|1195763.3.peg.546"/>
<feature type="transmembrane region" description="Helical" evidence="8">
    <location>
        <begin position="875"/>
        <end position="901"/>
    </location>
</feature>
<keyword evidence="16" id="KW-1185">Reference proteome</keyword>
<keyword evidence="3" id="KW-1003">Cell membrane</keyword>
<evidence type="ECO:0000256" key="9">
    <source>
        <dbReference type="SAM" id="SignalP"/>
    </source>
</evidence>
<keyword evidence="5 8" id="KW-1133">Transmembrane helix</keyword>
<dbReference type="Gene3D" id="1.10.287.1260">
    <property type="match status" value="1"/>
</dbReference>
<evidence type="ECO:0000259" key="14">
    <source>
        <dbReference type="Pfam" id="PF21088"/>
    </source>
</evidence>
<dbReference type="InterPro" id="IPR011066">
    <property type="entry name" value="MscS_channel_C_sf"/>
</dbReference>
<dbReference type="RefSeq" id="WP_047877251.1">
    <property type="nucleotide sequence ID" value="NZ_LDOT01000002.1"/>
</dbReference>
<feature type="transmembrane region" description="Helical" evidence="8">
    <location>
        <begin position="555"/>
        <end position="575"/>
    </location>
</feature>
<dbReference type="InterPro" id="IPR010920">
    <property type="entry name" value="LSM_dom_sf"/>
</dbReference>
<dbReference type="InterPro" id="IPR049142">
    <property type="entry name" value="MS_channel_1st"/>
</dbReference>
<dbReference type="AlphaFoldDB" id="A0A0J1HBQ8"/>
<gene>
    <name evidence="15" type="ORF">ABT56_02520</name>
</gene>
<dbReference type="Proteomes" id="UP000036097">
    <property type="component" value="Unassembled WGS sequence"/>
</dbReference>
<protein>
    <submittedName>
        <fullName evidence="15">Membrane protein</fullName>
    </submittedName>
</protein>
<evidence type="ECO:0000256" key="3">
    <source>
        <dbReference type="ARBA" id="ARBA00022475"/>
    </source>
</evidence>
<dbReference type="Pfam" id="PF00924">
    <property type="entry name" value="MS_channel_2nd"/>
    <property type="match status" value="1"/>
</dbReference>
<accession>A0A0J1HBQ8</accession>
<dbReference type="PANTHER" id="PTHR30347">
    <property type="entry name" value="POTASSIUM CHANNEL RELATED"/>
    <property type="match status" value="1"/>
</dbReference>
<dbReference type="InterPro" id="IPR024393">
    <property type="entry name" value="MscS_porin"/>
</dbReference>
<keyword evidence="9" id="KW-0732">Signal</keyword>
<dbReference type="Gene3D" id="3.30.70.100">
    <property type="match status" value="1"/>
</dbReference>
<feature type="coiled-coil region" evidence="7">
    <location>
        <begin position="378"/>
        <end position="429"/>
    </location>
</feature>
<feature type="transmembrane region" description="Helical" evidence="8">
    <location>
        <begin position="670"/>
        <end position="689"/>
    </location>
</feature>
<feature type="transmembrane region" description="Helical" evidence="8">
    <location>
        <begin position="907"/>
        <end position="936"/>
    </location>
</feature>
<sequence>MFIRIFPLLLFLLVALGTQAADTDKYTEREQQLTNRIETLQAQANTPETLKDLDTLLTARSQLEKTREFEQQILNYQQLVDNFPSLTAKLRTQIKDFTSTEFPSFNQLDYDGLHQAISEQDLKLNQLEQSRSNSKNELQDIERGIDEFSTRSAQLRDRIKKEEQTLTQLQNQSHVADELVLIHQVAHQYYTSQLSMLEAKQLSAGNRRTLVKQHIQLANLEIDARQAYRNNLQRELNRQLRLETNNASDSTTLAPPADHDQPEALRILAINHQRYTTSLTNIATKNEQVQQQLKSTHEQTKIVDRTADDLTSMAEWLKLSPAFSENLRTRINRLPNNPPIKALDKDIAQNQLKKYEYQQLLSSLKERANQPAPPVLTAEQKKQERALTKDNLNLLERLVDSLDSLIYQQATLKVAYERLNSNLNDLRTQASKQLFWAPDTNPISLNMLTSSVEMLKWFFSPFQWVGFVKFPTSVDQWPLFIGLFAVAILLVGLNWCRKYWKRYLEDTSKKIGKVTQDKFRYSYGNVFFSFCLAWPVPLAIAIIGLIFTAAWQYPFVHHFGQALSLPMALVMYCFMRELVRQDGLLISHFEWDESLVRRCFRHYQQLLVLYLPMMVIQNFAHLYSDIEVNATLGRLAFVMSNIAISYFLWRMYQEKLPMTYGDIPEGKAHLGHHLFWWGLILLPQALNYTALKGYLSSSQSVMGKLEFSAVIGVITLLVYYLTKRLMLIQKRRLAFERAKAKRQEIIAQRIAEVEEDKDDLVTSSEMQIEVEEPEVDLDKISAQSLRLLRSLLLLIYLACLSVVWSDFYQAISYLGDITLWDVTSTIDGIDVLSAISIKDVLLAILAFWLTAILARDLPGAMELLILQHIDLSPGTGYAITSLTRYVAIFLGIVIGSGLIGFDWSKMQWLIAALGVGLGFGLQEIFANFISGLIILFEKPIRIGDTVTIRNLTGVIAKIQTRATTIVDFDRKEVIMPNKAFVTEQFINWSLSDPITRVTLSISVHYAANTDLVTKLLFEATEECDLVLDNPAPEVFFLTLTTDSQNFEVRAYAAETAHRLSLTHDLHNRIKDKFIAHGIEIASPQLEVQMKRPRKAATKRSHY</sequence>
<evidence type="ECO:0000256" key="4">
    <source>
        <dbReference type="ARBA" id="ARBA00022692"/>
    </source>
</evidence>
<feature type="domain" description="Mechanosensitive ion channel MscS porin" evidence="12">
    <location>
        <begin position="37"/>
        <end position="251"/>
    </location>
</feature>
<evidence type="ECO:0000259" key="11">
    <source>
        <dbReference type="Pfam" id="PF12794"/>
    </source>
</evidence>
<evidence type="ECO:0000259" key="10">
    <source>
        <dbReference type="Pfam" id="PF00924"/>
    </source>
</evidence>
<feature type="transmembrane region" description="Helical" evidence="8">
    <location>
        <begin position="477"/>
        <end position="496"/>
    </location>
</feature>
<feature type="domain" description="Mechanosensitive ion channel MscS" evidence="10">
    <location>
        <begin position="924"/>
        <end position="989"/>
    </location>
</feature>
<dbReference type="NCBIfam" id="NF008180">
    <property type="entry name" value="PRK10929.1"/>
    <property type="match status" value="1"/>
</dbReference>
<dbReference type="InterPro" id="IPR049278">
    <property type="entry name" value="MS_channel_C"/>
</dbReference>
<evidence type="ECO:0000256" key="8">
    <source>
        <dbReference type="SAM" id="Phobius"/>
    </source>
</evidence>
<feature type="chain" id="PRO_5005252340" evidence="9">
    <location>
        <begin position="21"/>
        <end position="1102"/>
    </location>
</feature>
<comment type="subcellular location">
    <subcellularLocation>
        <location evidence="1">Cell membrane</location>
        <topology evidence="1">Multi-pass membrane protein</topology>
    </subcellularLocation>
</comment>
<evidence type="ECO:0000256" key="2">
    <source>
        <dbReference type="ARBA" id="ARBA00008017"/>
    </source>
</evidence>
<dbReference type="InterPro" id="IPR025692">
    <property type="entry name" value="MscS_IM_dom1"/>
</dbReference>
<dbReference type="Pfam" id="PF21088">
    <property type="entry name" value="MS_channel_1st"/>
    <property type="match status" value="1"/>
</dbReference>
<dbReference type="GO" id="GO:0005886">
    <property type="term" value="C:plasma membrane"/>
    <property type="evidence" value="ECO:0007669"/>
    <property type="project" value="UniProtKB-SubCell"/>
</dbReference>
<evidence type="ECO:0000313" key="16">
    <source>
        <dbReference type="Proteomes" id="UP000036097"/>
    </source>
</evidence>
<dbReference type="InterPro" id="IPR023408">
    <property type="entry name" value="MscS_beta-dom_sf"/>
</dbReference>
<evidence type="ECO:0000256" key="1">
    <source>
        <dbReference type="ARBA" id="ARBA00004651"/>
    </source>
</evidence>
<feature type="domain" description="Mechanosensitive ion channel inner membrane" evidence="11">
    <location>
        <begin position="484"/>
        <end position="820"/>
    </location>
</feature>
<keyword evidence="7" id="KW-0175">Coiled coil</keyword>
<name>A0A0J1HBQ8_9GAMM</name>
<dbReference type="EMBL" id="LDOT01000002">
    <property type="protein sequence ID" value="KLV09090.1"/>
    <property type="molecule type" value="Genomic_DNA"/>
</dbReference>
<dbReference type="SUPFAM" id="SSF82861">
    <property type="entry name" value="Mechanosensitive channel protein MscS (YggB), transmembrane region"/>
    <property type="match status" value="1"/>
</dbReference>
<dbReference type="SUPFAM" id="SSF82689">
    <property type="entry name" value="Mechanosensitive channel protein MscS (YggB), C-terminal domain"/>
    <property type="match status" value="1"/>
</dbReference>
<dbReference type="InterPro" id="IPR006685">
    <property type="entry name" value="MscS_channel_2nd"/>
</dbReference>
<feature type="transmembrane region" description="Helical" evidence="8">
    <location>
        <begin position="630"/>
        <end position="649"/>
    </location>
</feature>
<dbReference type="OrthoDB" id="9799209at2"/>
<feature type="transmembrane region" description="Helical" evidence="8">
    <location>
        <begin position="606"/>
        <end position="624"/>
    </location>
</feature>
<evidence type="ECO:0000259" key="12">
    <source>
        <dbReference type="Pfam" id="PF12795"/>
    </source>
</evidence>
<dbReference type="GO" id="GO:0008381">
    <property type="term" value="F:mechanosensitive monoatomic ion channel activity"/>
    <property type="evidence" value="ECO:0007669"/>
    <property type="project" value="UniProtKB-ARBA"/>
</dbReference>
<dbReference type="InterPro" id="IPR011014">
    <property type="entry name" value="MscS_channel_TM-2"/>
</dbReference>
<dbReference type="Pfam" id="PF21082">
    <property type="entry name" value="MS_channel_3rd"/>
    <property type="match status" value="1"/>
</dbReference>
<feature type="domain" description="Mechanosensitive ion channel MscS C-terminal" evidence="13">
    <location>
        <begin position="997"/>
        <end position="1080"/>
    </location>
</feature>
<keyword evidence="4 8" id="KW-0812">Transmembrane</keyword>
<feature type="domain" description="Mechanosensitive ion channel transmembrane helices 2/3" evidence="14">
    <location>
        <begin position="882"/>
        <end position="922"/>
    </location>
</feature>
<dbReference type="STRING" id="1195763.ABT56_02520"/>
<evidence type="ECO:0000256" key="7">
    <source>
        <dbReference type="SAM" id="Coils"/>
    </source>
</evidence>
<dbReference type="Pfam" id="PF12794">
    <property type="entry name" value="MscS_TM"/>
    <property type="match status" value="1"/>
</dbReference>
<evidence type="ECO:0000259" key="13">
    <source>
        <dbReference type="Pfam" id="PF21082"/>
    </source>
</evidence>
<dbReference type="PANTHER" id="PTHR30347:SF9">
    <property type="entry name" value="MINICONDUCTANCE MECHANOSENSITIVE CHANNEL MSCM"/>
    <property type="match status" value="1"/>
</dbReference>
<evidence type="ECO:0000256" key="5">
    <source>
        <dbReference type="ARBA" id="ARBA00022989"/>
    </source>
</evidence>
<proteinExistence type="inferred from homology"/>
<feature type="transmembrane region" description="Helical" evidence="8">
    <location>
        <begin position="526"/>
        <end position="549"/>
    </location>
</feature>
<dbReference type="Pfam" id="PF12795">
    <property type="entry name" value="MscS_porin"/>
    <property type="match status" value="1"/>
</dbReference>
<feature type="coiled-coil region" evidence="7">
    <location>
        <begin position="117"/>
        <end position="172"/>
    </location>
</feature>
<feature type="transmembrane region" description="Helical" evidence="8">
    <location>
        <begin position="791"/>
        <end position="811"/>
    </location>
</feature>
<evidence type="ECO:0000256" key="6">
    <source>
        <dbReference type="ARBA" id="ARBA00023136"/>
    </source>
</evidence>
<organism evidence="15 16">
    <name type="scientific">Photobacterium aquae</name>
    <dbReference type="NCBI Taxonomy" id="1195763"/>
    <lineage>
        <taxon>Bacteria</taxon>
        <taxon>Pseudomonadati</taxon>
        <taxon>Pseudomonadota</taxon>
        <taxon>Gammaproteobacteria</taxon>
        <taxon>Vibrionales</taxon>
        <taxon>Vibrionaceae</taxon>
        <taxon>Photobacterium</taxon>
    </lineage>
</organism>
<keyword evidence="6 8" id="KW-0472">Membrane</keyword>
<feature type="signal peptide" evidence="9">
    <location>
        <begin position="1"/>
        <end position="20"/>
    </location>
</feature>
<dbReference type="SUPFAM" id="SSF50182">
    <property type="entry name" value="Sm-like ribonucleoproteins"/>
    <property type="match status" value="1"/>
</dbReference>
<dbReference type="Gene3D" id="2.30.30.60">
    <property type="match status" value="1"/>
</dbReference>
<comment type="similarity">
    <text evidence="2">Belongs to the MscS (TC 1.A.23) family.</text>
</comment>
<feature type="transmembrane region" description="Helical" evidence="8">
    <location>
        <begin position="831"/>
        <end position="854"/>
    </location>
</feature>
<reference evidence="15 16" key="1">
    <citation type="submission" date="2015-05" db="EMBL/GenBank/DDBJ databases">
        <title>Photobacterium galathea sp. nov.</title>
        <authorList>
            <person name="Machado H."/>
            <person name="Gram L."/>
        </authorList>
    </citation>
    <scope>NUCLEOTIDE SEQUENCE [LARGE SCALE GENOMIC DNA]</scope>
    <source>
        <strain evidence="15 16">CGMCC 1.12159</strain>
    </source>
</reference>
<comment type="caution">
    <text evidence="15">The sequence shown here is derived from an EMBL/GenBank/DDBJ whole genome shotgun (WGS) entry which is preliminary data.</text>
</comment>
<dbReference type="InterPro" id="IPR052702">
    <property type="entry name" value="MscS-like_channel"/>
</dbReference>